<proteinExistence type="predicted"/>
<evidence type="ECO:0000256" key="1">
    <source>
        <dbReference type="SAM" id="MobiDB-lite"/>
    </source>
</evidence>
<dbReference type="AlphaFoldDB" id="A0A1Y1IPR7"/>
<feature type="compositionally biased region" description="Low complexity" evidence="1">
    <location>
        <begin position="203"/>
        <end position="214"/>
    </location>
</feature>
<dbReference type="EMBL" id="DF238116">
    <property type="protein sequence ID" value="GAQ92850.1"/>
    <property type="molecule type" value="Genomic_DNA"/>
</dbReference>
<accession>A0A1Y1IPR7</accession>
<feature type="region of interest" description="Disordered" evidence="1">
    <location>
        <begin position="202"/>
        <end position="236"/>
    </location>
</feature>
<feature type="region of interest" description="Disordered" evidence="1">
    <location>
        <begin position="840"/>
        <end position="897"/>
    </location>
</feature>
<feature type="region of interest" description="Disordered" evidence="1">
    <location>
        <begin position="267"/>
        <end position="305"/>
    </location>
</feature>
<feature type="compositionally biased region" description="Basic and acidic residues" evidence="1">
    <location>
        <begin position="729"/>
        <end position="748"/>
    </location>
</feature>
<name>A0A1Y1IPR7_KLENI</name>
<feature type="region of interest" description="Disordered" evidence="1">
    <location>
        <begin position="312"/>
        <end position="331"/>
    </location>
</feature>
<feature type="compositionally biased region" description="Basic and acidic residues" evidence="1">
    <location>
        <begin position="840"/>
        <end position="863"/>
    </location>
</feature>
<feature type="compositionally biased region" description="Basic and acidic residues" evidence="1">
    <location>
        <begin position="317"/>
        <end position="326"/>
    </location>
</feature>
<evidence type="ECO:0000313" key="3">
    <source>
        <dbReference type="Proteomes" id="UP000054558"/>
    </source>
</evidence>
<feature type="compositionally biased region" description="Polar residues" evidence="1">
    <location>
        <begin position="222"/>
        <end position="236"/>
    </location>
</feature>
<organism evidence="2 3">
    <name type="scientific">Klebsormidium nitens</name>
    <name type="common">Green alga</name>
    <name type="synonym">Ulothrix nitens</name>
    <dbReference type="NCBI Taxonomy" id="105231"/>
    <lineage>
        <taxon>Eukaryota</taxon>
        <taxon>Viridiplantae</taxon>
        <taxon>Streptophyta</taxon>
        <taxon>Klebsormidiophyceae</taxon>
        <taxon>Klebsormidiales</taxon>
        <taxon>Klebsormidiaceae</taxon>
        <taxon>Klebsormidium</taxon>
    </lineage>
</organism>
<feature type="compositionally biased region" description="Basic and acidic residues" evidence="1">
    <location>
        <begin position="880"/>
        <end position="890"/>
    </location>
</feature>
<feature type="region of interest" description="Disordered" evidence="1">
    <location>
        <begin position="22"/>
        <end position="123"/>
    </location>
</feature>
<keyword evidence="3" id="KW-1185">Reference proteome</keyword>
<evidence type="ECO:0000313" key="2">
    <source>
        <dbReference type="EMBL" id="GAQ92850.1"/>
    </source>
</evidence>
<gene>
    <name evidence="2" type="ORF">KFL_011670010</name>
</gene>
<reference evidence="2 3" key="1">
    <citation type="journal article" date="2014" name="Nat. Commun.">
        <title>Klebsormidium flaccidum genome reveals primary factors for plant terrestrial adaptation.</title>
        <authorList>
            <person name="Hori K."/>
            <person name="Maruyama F."/>
            <person name="Fujisawa T."/>
            <person name="Togashi T."/>
            <person name="Yamamoto N."/>
            <person name="Seo M."/>
            <person name="Sato S."/>
            <person name="Yamada T."/>
            <person name="Mori H."/>
            <person name="Tajima N."/>
            <person name="Moriyama T."/>
            <person name="Ikeuchi M."/>
            <person name="Watanabe M."/>
            <person name="Wada H."/>
            <person name="Kobayashi K."/>
            <person name="Saito M."/>
            <person name="Masuda T."/>
            <person name="Sasaki-Sekimoto Y."/>
            <person name="Mashiguchi K."/>
            <person name="Awai K."/>
            <person name="Shimojima M."/>
            <person name="Masuda S."/>
            <person name="Iwai M."/>
            <person name="Nobusawa T."/>
            <person name="Narise T."/>
            <person name="Kondo S."/>
            <person name="Saito H."/>
            <person name="Sato R."/>
            <person name="Murakawa M."/>
            <person name="Ihara Y."/>
            <person name="Oshima-Yamada Y."/>
            <person name="Ohtaka K."/>
            <person name="Satoh M."/>
            <person name="Sonobe K."/>
            <person name="Ishii M."/>
            <person name="Ohtani R."/>
            <person name="Kanamori-Sato M."/>
            <person name="Honoki R."/>
            <person name="Miyazaki D."/>
            <person name="Mochizuki H."/>
            <person name="Umetsu J."/>
            <person name="Higashi K."/>
            <person name="Shibata D."/>
            <person name="Kamiya Y."/>
            <person name="Sato N."/>
            <person name="Nakamura Y."/>
            <person name="Tabata S."/>
            <person name="Ida S."/>
            <person name="Kurokawa K."/>
            <person name="Ohta H."/>
        </authorList>
    </citation>
    <scope>NUCLEOTIDE SEQUENCE [LARGE SCALE GENOMIC DNA]</scope>
    <source>
        <strain evidence="2 3">NIES-2285</strain>
    </source>
</reference>
<dbReference type="Proteomes" id="UP000054558">
    <property type="component" value="Unassembled WGS sequence"/>
</dbReference>
<feature type="region of interest" description="Disordered" evidence="1">
    <location>
        <begin position="720"/>
        <end position="799"/>
    </location>
</feature>
<protein>
    <submittedName>
        <fullName evidence="2">Uncharacterized protein</fullName>
    </submittedName>
</protein>
<sequence>MASNGSPYLNALVGEWEAIPPEILAGGQPNSAAKESTPEAGASSATKTVPETELEGTARLEVPSGPKVLVTPLAAGRKPSPSRERTPSPPRNPPGHVIVTPVKGSQRSQSGEEVGAGSDDESHLEVVIRGPAGREHVVLAGLEGVALVPEEVLLVKLFGEGFQGSVTVRRENARAEVSPEWLDERFTFVLRPGCYVAEGLRTSRSGSRASGSSDDSARKRLSSGNSGLLGTRGQFSQAGSIQQRRVASVSVSRGSLLDSLARRQSGVSKLLPARSSKGGGGESEVSTPGSIEIRGREDEVNSGVGFKVPKDRKAKVHTAEKTEGKRKSYSVGESIKSPVQFRDKEVDKALQEEMTKGQSLEKLVDKIQPLTDLARAKRLLEAGRAAAAGQRDLTKKYGEMEFMANSPFEYVQHIVYPEQVQKGSGRIPCTFMMSTQGMGSGLGTAYRMSTPGKDLYGQTLYVDSQKVTTGGTDYLFQALVYSPTEKRILEIAAALLPSESRECIKEFCRLLKEVCSKGFTGEGKFAAVEPFEFSSFKISADAAGGIRVGWREEFPEREDGRNQFVECEWHWGKSLRQFEAKFSEEWMVKDHRKKVKKFLVAKENEREDAKRKLREWYDRHLGNGDLRKEAKSWSEFWFNRAHELGHWGLPEDPDFVDEELMVAGFINPTSNLAEVANAGFWVRQGGKKGGYPTPADVVQNQTRAALVQIAQRVEFERAGITGSGPAAGELRERAEERKRRLERDRQEGEEIEGVESERVKRTRLSVGVGNGGPVGVVRRGGEEGGQVTERSTHRHDQTRIERWPRGSEFRSGKKNMDLNLEPEEDTASLLEEDVEAQKRRWDELKSQSARREEMEHEEERREGGAGPWMQGRGEIGEVVGEERREERVEEGGEADDEEVLVEGEERYARTEWVIGRLDVDDCAACVGMVTEKDKCPVTVFSSNKTADGKGQLVFIKHGLRKYYDKVAGRTIDTGKVYMARLKMCAGGACNSLNGSMAKSEKAPDLDSVFGVAEGSDVTDEDVEELRRRGVKVDRSKVVKLEKGAPALPFNPLRVVGESEE</sequence>
<feature type="compositionally biased region" description="Basic and acidic residues" evidence="1">
    <location>
        <begin position="790"/>
        <end position="799"/>
    </location>
</feature>